<proteinExistence type="inferred from homology"/>
<dbReference type="SUPFAM" id="SSF53474">
    <property type="entry name" value="alpha/beta-Hydrolases"/>
    <property type="match status" value="1"/>
</dbReference>
<evidence type="ECO:0000313" key="4">
    <source>
        <dbReference type="EMBL" id="AOJ07497.1"/>
    </source>
</evidence>
<organism evidence="4 5">
    <name type="scientific">Burkholderia mayonis</name>
    <dbReference type="NCBI Taxonomy" id="1385591"/>
    <lineage>
        <taxon>Bacteria</taxon>
        <taxon>Pseudomonadati</taxon>
        <taxon>Pseudomonadota</taxon>
        <taxon>Betaproteobacteria</taxon>
        <taxon>Burkholderiales</taxon>
        <taxon>Burkholderiaceae</taxon>
        <taxon>Burkholderia</taxon>
        <taxon>pseudomallei group</taxon>
    </lineage>
</organism>
<gene>
    <name evidence="4" type="ORF">WS71_09375</name>
</gene>
<accession>A0A1B4FUY4</accession>
<dbReference type="PANTHER" id="PTHR11487">
    <property type="entry name" value="THIOESTERASE"/>
    <property type="match status" value="1"/>
</dbReference>
<dbReference type="InterPro" id="IPR001031">
    <property type="entry name" value="Thioesterase"/>
</dbReference>
<dbReference type="RefSeq" id="WP_066486586.1">
    <property type="nucleotide sequence ID" value="NZ_CP013388.1"/>
</dbReference>
<protein>
    <submittedName>
        <fullName evidence="4">Pyochelin biosynthesis protein PchC</fullName>
    </submittedName>
</protein>
<dbReference type="InterPro" id="IPR029058">
    <property type="entry name" value="AB_hydrolase_fold"/>
</dbReference>
<dbReference type="InterPro" id="IPR012223">
    <property type="entry name" value="TEII"/>
</dbReference>
<dbReference type="PANTHER" id="PTHR11487:SF0">
    <property type="entry name" value="S-ACYL FATTY ACID SYNTHASE THIOESTERASE, MEDIUM CHAIN"/>
    <property type="match status" value="1"/>
</dbReference>
<dbReference type="GO" id="GO:0008610">
    <property type="term" value="P:lipid biosynthetic process"/>
    <property type="evidence" value="ECO:0007669"/>
    <property type="project" value="TreeGrafter"/>
</dbReference>
<keyword evidence="2" id="KW-0812">Transmembrane</keyword>
<reference evidence="4 5" key="1">
    <citation type="submission" date="2015-12" db="EMBL/GenBank/DDBJ databases">
        <title>Diversity of Burkholderia near neighbor genomes.</title>
        <authorList>
            <person name="Sahl J."/>
            <person name="Wagner D."/>
            <person name="Keim P."/>
        </authorList>
    </citation>
    <scope>NUCLEOTIDE SEQUENCE [LARGE SCALE GENOMIC DNA]</scope>
    <source>
        <strain evidence="4 5">BDU8</strain>
    </source>
</reference>
<keyword evidence="2" id="KW-0472">Membrane</keyword>
<dbReference type="Proteomes" id="UP000067711">
    <property type="component" value="Chromosome 2"/>
</dbReference>
<evidence type="ECO:0000256" key="1">
    <source>
        <dbReference type="ARBA" id="ARBA00007169"/>
    </source>
</evidence>
<comment type="similarity">
    <text evidence="1">Belongs to the thioesterase family.</text>
</comment>
<dbReference type="AlphaFoldDB" id="A0A1B4FUY4"/>
<evidence type="ECO:0000313" key="5">
    <source>
        <dbReference type="Proteomes" id="UP000067711"/>
    </source>
</evidence>
<evidence type="ECO:0000256" key="2">
    <source>
        <dbReference type="SAM" id="Phobius"/>
    </source>
</evidence>
<dbReference type="Pfam" id="PF00975">
    <property type="entry name" value="Thioesterase"/>
    <property type="match status" value="1"/>
</dbReference>
<dbReference type="Gene3D" id="3.40.50.1820">
    <property type="entry name" value="alpha/beta hydrolase"/>
    <property type="match status" value="1"/>
</dbReference>
<dbReference type="EMBL" id="CP013388">
    <property type="protein sequence ID" value="AOJ07497.1"/>
    <property type="molecule type" value="Genomic_DNA"/>
</dbReference>
<name>A0A1B4FUY4_9BURK</name>
<sequence>MKHLQTFAEGAARFSVAAAAPVRHQLVVFPHAGGGVDFYRSWRDCLPAHVDLIVMQYPGPTRSDAFPAWNDPREAIRRCMRGLASLLGIAPITFFGHSMGALLALHVASALVSSRFRVTQLVLSSQMTPPALLATLRTAQDLERLAEEALGLGEVADPARLDADLRAAVASAVTRDLGLLQQLARRPVGDIPTTRIFGGRDDPLISTEALADWPRFLQQSSAMEVFPGGHFYHRNQVQAVVDAILKPHLASLAA</sequence>
<keyword evidence="2" id="KW-1133">Transmembrane helix</keyword>
<feature type="domain" description="Thioesterase" evidence="3">
    <location>
        <begin position="25"/>
        <end position="244"/>
    </location>
</feature>
<evidence type="ECO:0000259" key="3">
    <source>
        <dbReference type="Pfam" id="PF00975"/>
    </source>
</evidence>
<feature type="transmembrane region" description="Helical" evidence="2">
    <location>
        <begin position="83"/>
        <end position="108"/>
    </location>
</feature>